<protein>
    <submittedName>
        <fullName evidence="2">Uncharacterized protein</fullName>
    </submittedName>
</protein>
<dbReference type="GeneID" id="63830566"/>
<gene>
    <name evidence="2" type="ORF">LAESUDRAFT_764909</name>
</gene>
<evidence type="ECO:0000313" key="2">
    <source>
        <dbReference type="EMBL" id="KZT00081.1"/>
    </source>
</evidence>
<reference evidence="2 3" key="1">
    <citation type="journal article" date="2016" name="Mol. Biol. Evol.">
        <title>Comparative Genomics of Early-Diverging Mushroom-Forming Fungi Provides Insights into the Origins of Lignocellulose Decay Capabilities.</title>
        <authorList>
            <person name="Nagy L.G."/>
            <person name="Riley R."/>
            <person name="Tritt A."/>
            <person name="Adam C."/>
            <person name="Daum C."/>
            <person name="Floudas D."/>
            <person name="Sun H."/>
            <person name="Yadav J.S."/>
            <person name="Pangilinan J."/>
            <person name="Larsson K.H."/>
            <person name="Matsuura K."/>
            <person name="Barry K."/>
            <person name="Labutti K."/>
            <person name="Kuo R."/>
            <person name="Ohm R.A."/>
            <person name="Bhattacharya S.S."/>
            <person name="Shirouzu T."/>
            <person name="Yoshinaga Y."/>
            <person name="Martin F.M."/>
            <person name="Grigoriev I.V."/>
            <person name="Hibbett D.S."/>
        </authorList>
    </citation>
    <scope>NUCLEOTIDE SEQUENCE [LARGE SCALE GENOMIC DNA]</scope>
    <source>
        <strain evidence="2 3">93-53</strain>
    </source>
</reference>
<dbReference type="AlphaFoldDB" id="A0A165B220"/>
<proteinExistence type="predicted"/>
<feature type="region of interest" description="Disordered" evidence="1">
    <location>
        <begin position="1"/>
        <end position="56"/>
    </location>
</feature>
<evidence type="ECO:0000256" key="1">
    <source>
        <dbReference type="SAM" id="MobiDB-lite"/>
    </source>
</evidence>
<dbReference type="RefSeq" id="XP_040757821.1">
    <property type="nucleotide sequence ID" value="XM_040913538.1"/>
</dbReference>
<accession>A0A165B220</accession>
<dbReference type="Proteomes" id="UP000076871">
    <property type="component" value="Unassembled WGS sequence"/>
</dbReference>
<feature type="compositionally biased region" description="Low complexity" evidence="1">
    <location>
        <begin position="9"/>
        <end position="21"/>
    </location>
</feature>
<dbReference type="EMBL" id="KV427697">
    <property type="protein sequence ID" value="KZT00081.1"/>
    <property type="molecule type" value="Genomic_DNA"/>
</dbReference>
<keyword evidence="3" id="KW-1185">Reference proteome</keyword>
<sequence>MPAASVAPALTRSTRLTTATRSDSDPLSSQWLPRERPSAMAPPRTSKRNGSPANVQAQWLPESAVKTILEYEARAEAARDEADAHFHIIQQASSITSTIEIRSADARVNVARLVVDGGSHLVLL</sequence>
<organism evidence="2 3">
    <name type="scientific">Laetiporus sulphureus 93-53</name>
    <dbReference type="NCBI Taxonomy" id="1314785"/>
    <lineage>
        <taxon>Eukaryota</taxon>
        <taxon>Fungi</taxon>
        <taxon>Dikarya</taxon>
        <taxon>Basidiomycota</taxon>
        <taxon>Agaricomycotina</taxon>
        <taxon>Agaricomycetes</taxon>
        <taxon>Polyporales</taxon>
        <taxon>Laetiporus</taxon>
    </lineage>
</organism>
<dbReference type="InParanoid" id="A0A165B220"/>
<evidence type="ECO:0000313" key="3">
    <source>
        <dbReference type="Proteomes" id="UP000076871"/>
    </source>
</evidence>
<name>A0A165B220_9APHY</name>